<evidence type="ECO:0000313" key="2">
    <source>
        <dbReference type="EMBL" id="GAH55436.1"/>
    </source>
</evidence>
<dbReference type="AlphaFoldDB" id="X1GC25"/>
<reference evidence="2" key="1">
    <citation type="journal article" date="2014" name="Front. Microbiol.">
        <title>High frequency of phylogenetically diverse reductive dehalogenase-homologous genes in deep subseafloor sedimentary metagenomes.</title>
        <authorList>
            <person name="Kawai M."/>
            <person name="Futagami T."/>
            <person name="Toyoda A."/>
            <person name="Takaki Y."/>
            <person name="Nishi S."/>
            <person name="Hori S."/>
            <person name="Arai W."/>
            <person name="Tsubouchi T."/>
            <person name="Morono Y."/>
            <person name="Uchiyama I."/>
            <person name="Ito T."/>
            <person name="Fujiyama A."/>
            <person name="Inagaki F."/>
            <person name="Takami H."/>
        </authorList>
    </citation>
    <scope>NUCLEOTIDE SEQUENCE</scope>
    <source>
        <strain evidence="2">Expedition CK06-06</strain>
    </source>
</reference>
<accession>X1GC25</accession>
<dbReference type="GO" id="GO:0016887">
    <property type="term" value="F:ATP hydrolysis activity"/>
    <property type="evidence" value="ECO:0007669"/>
    <property type="project" value="InterPro"/>
</dbReference>
<organism evidence="2">
    <name type="scientific">marine sediment metagenome</name>
    <dbReference type="NCBI Taxonomy" id="412755"/>
    <lineage>
        <taxon>unclassified sequences</taxon>
        <taxon>metagenomes</taxon>
        <taxon>ecological metagenomes</taxon>
    </lineage>
</organism>
<protein>
    <recommendedName>
        <fullName evidence="1">Phage terminase large subunit GpA ATPase domain-containing protein</fullName>
    </recommendedName>
</protein>
<proteinExistence type="predicted"/>
<dbReference type="InterPro" id="IPR046453">
    <property type="entry name" value="GpA_ATPase"/>
</dbReference>
<sequence length="142" mass="16003">MRDFRVHNSGTILTAEEHQEWLLLTGLTVSQWADENRVLDARSSAEPGPWRTSRTPYLRGIMDAFSDPEVEEETIQKPAQSGGTEAIHNMIGYCISCDPGPALLVMPREDDCDYTAENRLKPMMQNSRDLAAHITGRLWDLS</sequence>
<dbReference type="EMBL" id="BARU01020989">
    <property type="protein sequence ID" value="GAH55436.1"/>
    <property type="molecule type" value="Genomic_DNA"/>
</dbReference>
<comment type="caution">
    <text evidence="2">The sequence shown here is derived from an EMBL/GenBank/DDBJ whole genome shotgun (WGS) entry which is preliminary data.</text>
</comment>
<name>X1GC25_9ZZZZ</name>
<gene>
    <name evidence="2" type="ORF">S03H2_34405</name>
</gene>
<evidence type="ECO:0000259" key="1">
    <source>
        <dbReference type="Pfam" id="PF05876"/>
    </source>
</evidence>
<dbReference type="Pfam" id="PF05876">
    <property type="entry name" value="GpA_ATPase"/>
    <property type="match status" value="1"/>
</dbReference>
<feature type="non-terminal residue" evidence="2">
    <location>
        <position position="142"/>
    </location>
</feature>
<feature type="domain" description="Phage terminase large subunit GpA ATPase" evidence="1">
    <location>
        <begin position="44"/>
        <end position="136"/>
    </location>
</feature>